<protein>
    <submittedName>
        <fullName evidence="9">Disulfide bond formation protein DsbA</fullName>
    </submittedName>
</protein>
<dbReference type="Gene3D" id="3.40.30.10">
    <property type="entry name" value="Glutaredoxin"/>
    <property type="match status" value="1"/>
</dbReference>
<dbReference type="InterPro" id="IPR012336">
    <property type="entry name" value="Thioredoxin-like_fold"/>
</dbReference>
<evidence type="ECO:0000256" key="7">
    <source>
        <dbReference type="ARBA" id="ARBA00023284"/>
    </source>
</evidence>
<dbReference type="STRING" id="1457250.GCA_000755225_00486"/>
<dbReference type="EMBL" id="CP031310">
    <property type="protein sequence ID" value="QCC51905.1"/>
    <property type="molecule type" value="Genomic_DNA"/>
</dbReference>
<dbReference type="RefSeq" id="WP_049994485.1">
    <property type="nucleotide sequence ID" value="NZ_CP031310.1"/>
</dbReference>
<dbReference type="AlphaFoldDB" id="A0A4D6HE93"/>
<dbReference type="InterPro" id="IPR006311">
    <property type="entry name" value="TAT_signal"/>
</dbReference>
<keyword evidence="7" id="KW-0676">Redox-active center</keyword>
<dbReference type="Proteomes" id="UP000296706">
    <property type="component" value="Chromosome"/>
</dbReference>
<comment type="similarity">
    <text evidence="1">Belongs to the thioredoxin family. DsbA subfamily.</text>
</comment>
<evidence type="ECO:0000256" key="5">
    <source>
        <dbReference type="ARBA" id="ARBA00023002"/>
    </source>
</evidence>
<dbReference type="Pfam" id="PF13462">
    <property type="entry name" value="Thioredoxin_4"/>
    <property type="match status" value="1"/>
</dbReference>
<keyword evidence="10" id="KW-1185">Reference proteome</keyword>
<evidence type="ECO:0000256" key="2">
    <source>
        <dbReference type="ARBA" id="ARBA00007787"/>
    </source>
</evidence>
<dbReference type="OrthoDB" id="15256at2157"/>
<dbReference type="PROSITE" id="PS51318">
    <property type="entry name" value="TAT"/>
    <property type="match status" value="1"/>
</dbReference>
<organism evidence="9 10">
    <name type="scientific">Halapricum salinum</name>
    <dbReference type="NCBI Taxonomy" id="1457250"/>
    <lineage>
        <taxon>Archaea</taxon>
        <taxon>Methanobacteriati</taxon>
        <taxon>Methanobacteriota</taxon>
        <taxon>Stenosarchaea group</taxon>
        <taxon>Halobacteria</taxon>
        <taxon>Halobacteriales</taxon>
        <taxon>Haloarculaceae</taxon>
        <taxon>Halapricum</taxon>
    </lineage>
</organism>
<keyword evidence="5" id="KW-0560">Oxidoreductase</keyword>
<evidence type="ECO:0000256" key="3">
    <source>
        <dbReference type="ARBA" id="ARBA00022729"/>
    </source>
</evidence>
<dbReference type="GeneID" id="39848595"/>
<accession>A0A4D6HE93</accession>
<dbReference type="GO" id="GO:0016491">
    <property type="term" value="F:oxidoreductase activity"/>
    <property type="evidence" value="ECO:0007669"/>
    <property type="project" value="UniProtKB-KW"/>
</dbReference>
<dbReference type="KEGG" id="hsn:DV733_12000"/>
<evidence type="ECO:0000313" key="10">
    <source>
        <dbReference type="Proteomes" id="UP000296706"/>
    </source>
</evidence>
<evidence type="ECO:0000313" key="9">
    <source>
        <dbReference type="EMBL" id="QCC51905.1"/>
    </source>
</evidence>
<dbReference type="PANTHER" id="PTHR13887">
    <property type="entry name" value="GLUTATHIONE S-TRANSFERASE KAPPA"/>
    <property type="match status" value="1"/>
</dbReference>
<keyword evidence="3" id="KW-0732">Signal</keyword>
<feature type="domain" description="Thioredoxin-like fold" evidence="8">
    <location>
        <begin position="58"/>
        <end position="215"/>
    </location>
</feature>
<keyword evidence="4" id="KW-0249">Electron transport</keyword>
<comment type="similarity">
    <text evidence="2">Belongs to the glutaredoxin family.</text>
</comment>
<keyword evidence="6" id="KW-1015">Disulfide bond</keyword>
<dbReference type="InterPro" id="IPR036249">
    <property type="entry name" value="Thioredoxin-like_sf"/>
</dbReference>
<gene>
    <name evidence="9" type="ORF">DV733_12000</name>
</gene>
<dbReference type="NCBIfam" id="TIGR01409">
    <property type="entry name" value="TAT_signal_seq"/>
    <property type="match status" value="1"/>
</dbReference>
<proteinExistence type="inferred from homology"/>
<dbReference type="PANTHER" id="PTHR13887:SF14">
    <property type="entry name" value="DISULFIDE BOND FORMATION PROTEIN D"/>
    <property type="match status" value="1"/>
</dbReference>
<dbReference type="SUPFAM" id="SSF52833">
    <property type="entry name" value="Thioredoxin-like"/>
    <property type="match status" value="1"/>
</dbReference>
<name>A0A4D6HE93_9EURY</name>
<evidence type="ECO:0000256" key="1">
    <source>
        <dbReference type="ARBA" id="ARBA00005791"/>
    </source>
</evidence>
<evidence type="ECO:0000259" key="8">
    <source>
        <dbReference type="Pfam" id="PF13462"/>
    </source>
</evidence>
<reference evidence="9 10" key="1">
    <citation type="journal article" date="2019" name="Nat. Commun.">
        <title>A new type of DNA phosphorothioation-based antiviral system in archaea.</title>
        <authorList>
            <person name="Xiong L."/>
            <person name="Liu S."/>
            <person name="Chen S."/>
            <person name="Xiao Y."/>
            <person name="Zhu B."/>
            <person name="Gao Y."/>
            <person name="Zhang Y."/>
            <person name="Chen B."/>
            <person name="Luo J."/>
            <person name="Deng Z."/>
            <person name="Chen X."/>
            <person name="Wang L."/>
            <person name="Chen S."/>
        </authorList>
    </citation>
    <scope>NUCLEOTIDE SEQUENCE [LARGE SCALE GENOMIC DNA]</scope>
    <source>
        <strain evidence="9 10">CBA1105</strain>
    </source>
</reference>
<evidence type="ECO:0000256" key="4">
    <source>
        <dbReference type="ARBA" id="ARBA00022982"/>
    </source>
</evidence>
<dbReference type="InterPro" id="IPR019546">
    <property type="entry name" value="TAT_signal_bac_arc"/>
</dbReference>
<keyword evidence="4" id="KW-0813">Transport</keyword>
<evidence type="ECO:0000256" key="6">
    <source>
        <dbReference type="ARBA" id="ARBA00023157"/>
    </source>
</evidence>
<sequence length="242" mass="26582">MAFDSPSRRAFLAGSAVAVGGGAIYYFGQSDGSTAHGLSPRFHASDEESAIGLDLAGKPIMGAADAPITIYYWTDFQCPFCERFERETLPDLVREYVSSGRVRIVFVAVPYFGADSLTAAVASKCAWRQVRDDDPGTYWNWHTRIFEKQGRKNSGWASADRLLAYTRSVSGVDADRLSQCLADRRSTLESQVSADVEFARSIRVRATPTFIVYDPAAETGGRLVGAQPIERFDDAIDRVENA</sequence>